<proteinExistence type="inferred from homology"/>
<protein>
    <submittedName>
        <fullName evidence="7">AAA domain-containing protein</fullName>
    </submittedName>
</protein>
<dbReference type="CDD" id="cd17934">
    <property type="entry name" value="DEXXQc_Upf1-like"/>
    <property type="match status" value="1"/>
</dbReference>
<dbReference type="Pfam" id="PF13087">
    <property type="entry name" value="AAA_12"/>
    <property type="match status" value="1"/>
</dbReference>
<dbReference type="InterPro" id="IPR027417">
    <property type="entry name" value="P-loop_NTPase"/>
</dbReference>
<dbReference type="PANTHER" id="PTHR43788:SF8">
    <property type="entry name" value="DNA-BINDING PROTEIN SMUBP-2"/>
    <property type="match status" value="1"/>
</dbReference>
<evidence type="ECO:0000313" key="8">
    <source>
        <dbReference type="Proteomes" id="UP001158297"/>
    </source>
</evidence>
<gene>
    <name evidence="7" type="ORF">N7330_05960</name>
</gene>
<dbReference type="InterPro" id="IPR047187">
    <property type="entry name" value="SF1_C_Upf1"/>
</dbReference>
<dbReference type="InterPro" id="IPR050534">
    <property type="entry name" value="Coronavir_polyprotein_1ab"/>
</dbReference>
<organism evidence="7 8">
    <name type="scientific">Comamonas aquatica</name>
    <dbReference type="NCBI Taxonomy" id="225991"/>
    <lineage>
        <taxon>Bacteria</taxon>
        <taxon>Pseudomonadati</taxon>
        <taxon>Pseudomonadota</taxon>
        <taxon>Betaproteobacteria</taxon>
        <taxon>Burkholderiales</taxon>
        <taxon>Comamonadaceae</taxon>
        <taxon>Comamonas</taxon>
    </lineage>
</organism>
<keyword evidence="5" id="KW-0067">ATP-binding</keyword>
<sequence length="1118" mass="124719">MKFQDIPVNIITVRIKRSDNVEALQEQPVFSVEASLSRADEFEIRLRDAVVFVRPVAAVDIRRLNAELASGRSLLAQLENPAADGSIELKIGFFTGVCLEMGDVEIGVDEYVQEKMRTKGEALYKRLGELCCFQQGNDAFFFLTAGPAIDEELKPVGEDTPRDTAAEPTRINAFCVTGEGIRFIATEKAMPGGQTIYIATRITRTKKEPDRALRLAKGRLRFADWTQAGQVQTLAKAQMRALTQDDNSYLKKWDEFGDMEGELLLKQAREVGALQFTEMAQERDGTVTVRISQALDSALKALGNGAVPEVELVDELPDYLKDERLSFKDFASRIEQAEKIKQGDGNREQREGKTYLDVVGFDQETRVLTLKIEALPKESGTLILSLAGETTQIKRRMAARQAILEGRSANPQLGLLIEEQGQITQVRPPQKVQSLTAFVRNKVFRNPPTVMQERAIEVALNTPDLALIQGPPGTGKTTVIAAILERLNEMADKRGANIKGQVLLTGFQHDAVENMIERLSLNSLPVPKFGKRSGATEDDLSIFERNLEAWCSSLATELRERNPQIAEAEQEREIKNLCLQYVQAPSRALAANLAGKITALGSVILGEDGARRSANLAKKLAHEENLNDGSTQWLDAARRLRVRHESFSDDGPERAMDALDDLRDVLEEDERKLLDKASLWRNEDGPAPFLDNLVALKKRLFARFTAPPIFRVEKQNDAVLALAEFAIQRIKNAEYSAKDKKSAALAEFLAELEGNPYGMVDALSEYSFAFAATSQQSVNRDMQKRKGLVGRDVNENQKGMEYEYVIVDEAARVSPRDLMVPMAQGKRIILVGDHRQLPHIIDEEVARQMEAGEAASADEPAQNEADWLKKSMFQYLFATRLKTLEDGDGISRRVTLDKQYRMHPLLGSFISRNFYERFDPTEQFGSGRPESDFAHNLPGINGKPAVWLDVPAAKGRHQRSGTSWTRPAEATVIARQLQAWMSSDAGKDLSFGVISFYKAQAELIKRQLGSIADDERKLRVGTVDSFQGMEFDVVFLSMVRTLPHNWKSKSDDREKQATGLFGHLCLYNRLNVSMSRQKKLLVVVGDTGLLQSELAADFVPGLVDFLRLCREQGVVLPC</sequence>
<evidence type="ECO:0000256" key="2">
    <source>
        <dbReference type="ARBA" id="ARBA00022741"/>
    </source>
</evidence>
<dbReference type="EMBL" id="JAODZU010000005">
    <property type="protein sequence ID" value="MDH0362602.1"/>
    <property type="molecule type" value="Genomic_DNA"/>
</dbReference>
<dbReference type="GO" id="GO:0016787">
    <property type="term" value="F:hydrolase activity"/>
    <property type="evidence" value="ECO:0007669"/>
    <property type="project" value="UniProtKB-KW"/>
</dbReference>
<evidence type="ECO:0000259" key="6">
    <source>
        <dbReference type="SMART" id="SM00382"/>
    </source>
</evidence>
<dbReference type="PANTHER" id="PTHR43788">
    <property type="entry name" value="DNA2/NAM7 HELICASE FAMILY MEMBER"/>
    <property type="match status" value="1"/>
</dbReference>
<comment type="similarity">
    <text evidence="1">Belongs to the DNA2/NAM7 helicase family.</text>
</comment>
<dbReference type="GO" id="GO:0005524">
    <property type="term" value="F:ATP binding"/>
    <property type="evidence" value="ECO:0007669"/>
    <property type="project" value="UniProtKB-KW"/>
</dbReference>
<name>A0AA42HVU1_9BURK</name>
<dbReference type="Gene3D" id="3.40.50.300">
    <property type="entry name" value="P-loop containing nucleotide triphosphate hydrolases"/>
    <property type="match status" value="2"/>
</dbReference>
<dbReference type="SUPFAM" id="SSF52540">
    <property type="entry name" value="P-loop containing nucleoside triphosphate hydrolases"/>
    <property type="match status" value="1"/>
</dbReference>
<keyword evidence="2" id="KW-0547">Nucleotide-binding</keyword>
<dbReference type="InterPro" id="IPR041677">
    <property type="entry name" value="DNA2/NAM7_AAA_11"/>
</dbReference>
<keyword evidence="4" id="KW-0347">Helicase</keyword>
<dbReference type="SMART" id="SM00382">
    <property type="entry name" value="AAA"/>
    <property type="match status" value="1"/>
</dbReference>
<evidence type="ECO:0000313" key="7">
    <source>
        <dbReference type="EMBL" id="MDH0362602.1"/>
    </source>
</evidence>
<accession>A0AA42HVU1</accession>
<evidence type="ECO:0000256" key="5">
    <source>
        <dbReference type="ARBA" id="ARBA00022840"/>
    </source>
</evidence>
<evidence type="ECO:0000256" key="3">
    <source>
        <dbReference type="ARBA" id="ARBA00022801"/>
    </source>
</evidence>
<dbReference type="InterPro" id="IPR041679">
    <property type="entry name" value="DNA2/NAM7-like_C"/>
</dbReference>
<dbReference type="Pfam" id="PF13086">
    <property type="entry name" value="AAA_11"/>
    <property type="match status" value="2"/>
</dbReference>
<dbReference type="CDD" id="cd18808">
    <property type="entry name" value="SF1_C_Upf1"/>
    <property type="match status" value="1"/>
</dbReference>
<feature type="domain" description="AAA+ ATPase" evidence="6">
    <location>
        <begin position="462"/>
        <end position="855"/>
    </location>
</feature>
<comment type="caution">
    <text evidence="7">The sequence shown here is derived from an EMBL/GenBank/DDBJ whole genome shotgun (WGS) entry which is preliminary data.</text>
</comment>
<keyword evidence="3" id="KW-0378">Hydrolase</keyword>
<dbReference type="RefSeq" id="WP_054910541.1">
    <property type="nucleotide sequence ID" value="NZ_CAHPRW010000019.1"/>
</dbReference>
<reference evidence="7" key="1">
    <citation type="submission" date="2022-09" db="EMBL/GenBank/DDBJ databases">
        <title>Intensive care unit water sources are persistently colonized with multi-drug resistant bacteria and are the site of extensive horizontal gene transfer of antibiotic resistance genes.</title>
        <authorList>
            <person name="Diorio-Toth L."/>
        </authorList>
    </citation>
    <scope>NUCLEOTIDE SEQUENCE</scope>
    <source>
        <strain evidence="7">GD04130</strain>
    </source>
</reference>
<dbReference type="GO" id="GO:0043139">
    <property type="term" value="F:5'-3' DNA helicase activity"/>
    <property type="evidence" value="ECO:0007669"/>
    <property type="project" value="TreeGrafter"/>
</dbReference>
<dbReference type="Proteomes" id="UP001158297">
    <property type="component" value="Unassembled WGS sequence"/>
</dbReference>
<dbReference type="InterPro" id="IPR003593">
    <property type="entry name" value="AAA+_ATPase"/>
</dbReference>
<dbReference type="AlphaFoldDB" id="A0AA42HVU1"/>
<evidence type="ECO:0000256" key="1">
    <source>
        <dbReference type="ARBA" id="ARBA00007913"/>
    </source>
</evidence>
<evidence type="ECO:0000256" key="4">
    <source>
        <dbReference type="ARBA" id="ARBA00022806"/>
    </source>
</evidence>